<comment type="caution">
    <text evidence="1">The sequence shown here is derived from an EMBL/GenBank/DDBJ whole genome shotgun (WGS) entry which is preliminary data.</text>
</comment>
<gene>
    <name evidence="1" type="ORF">Pint_22919</name>
</gene>
<keyword evidence="2" id="KW-1185">Reference proteome</keyword>
<evidence type="ECO:0000313" key="1">
    <source>
        <dbReference type="EMBL" id="KAJ0039321.1"/>
    </source>
</evidence>
<dbReference type="EMBL" id="CM047741">
    <property type="protein sequence ID" value="KAJ0039321.1"/>
    <property type="molecule type" value="Genomic_DNA"/>
</dbReference>
<sequence>MFNHNYLLLLLIIFLSIFAKPFLCDPRATQAALICTNRTAVLERQPFVTNFLATMEAVTPLMVRQGYAAVVNGTGNTTVYTFGECMKDLSFNDCNLCFAQCKTRIVACFPFQQGTRGGRLFFDGCYLRYDDYNFFNESLSSTDKTVCGTKDFGGNTTVFGANAVELVRNLSAQAVKNDGFFVGSVSRGNVLVYGLAQCWEFVNGSACEKCLENAVSRIGSCTPKEEGRVLNAGCYLRYSTQKFYNNSITDERIEIGGGNKTAIIAGTSSAVALLLVVVLVVFFVNRKLVKKKRERKLLGALLTSVNKSKLNFCYETLEKATNYFHDSSKLGQGGSGSVYKVWDLYVKGIVHKAVDPVLAGNIQEEEAFQLLQIGLLCVQASAELRPSMSIVVKMLTNNHEIPQPTQPPFLNPTSAEISSPTTPTTCNSKPGSYIQSQGNSTSESWIEPR</sequence>
<protein>
    <submittedName>
        <fullName evidence="1">Uncharacterized protein</fullName>
    </submittedName>
</protein>
<proteinExistence type="predicted"/>
<evidence type="ECO:0000313" key="2">
    <source>
        <dbReference type="Proteomes" id="UP001163603"/>
    </source>
</evidence>
<accession>A0ACC0YPV3</accession>
<name>A0ACC0YPV3_9ROSI</name>
<organism evidence="1 2">
    <name type="scientific">Pistacia integerrima</name>
    <dbReference type="NCBI Taxonomy" id="434235"/>
    <lineage>
        <taxon>Eukaryota</taxon>
        <taxon>Viridiplantae</taxon>
        <taxon>Streptophyta</taxon>
        <taxon>Embryophyta</taxon>
        <taxon>Tracheophyta</taxon>
        <taxon>Spermatophyta</taxon>
        <taxon>Magnoliopsida</taxon>
        <taxon>eudicotyledons</taxon>
        <taxon>Gunneridae</taxon>
        <taxon>Pentapetalae</taxon>
        <taxon>rosids</taxon>
        <taxon>malvids</taxon>
        <taxon>Sapindales</taxon>
        <taxon>Anacardiaceae</taxon>
        <taxon>Pistacia</taxon>
    </lineage>
</organism>
<reference evidence="2" key="1">
    <citation type="journal article" date="2023" name="G3 (Bethesda)">
        <title>Genome assembly and association tests identify interacting loci associated with vigor, precocity, and sex in interspecific pistachio rootstocks.</title>
        <authorList>
            <person name="Palmer W."/>
            <person name="Jacygrad E."/>
            <person name="Sagayaradj S."/>
            <person name="Cavanaugh K."/>
            <person name="Han R."/>
            <person name="Bertier L."/>
            <person name="Beede B."/>
            <person name="Kafkas S."/>
            <person name="Golino D."/>
            <person name="Preece J."/>
            <person name="Michelmore R."/>
        </authorList>
    </citation>
    <scope>NUCLEOTIDE SEQUENCE [LARGE SCALE GENOMIC DNA]</scope>
</reference>
<dbReference type="Proteomes" id="UP001163603">
    <property type="component" value="Chromosome 6"/>
</dbReference>